<reference evidence="1 2" key="2">
    <citation type="submission" date="2009-02" db="EMBL/GenBank/DDBJ databases">
        <title>Draft genome sequence of Clostridium asparagiforme (DSM 15981).</title>
        <authorList>
            <person name="Sudarsanam P."/>
            <person name="Ley R."/>
            <person name="Guruge J."/>
            <person name="Turnbaugh P.J."/>
            <person name="Mahowald M."/>
            <person name="Liep D."/>
            <person name="Gordon J."/>
        </authorList>
    </citation>
    <scope>NUCLEOTIDE SEQUENCE [LARGE SCALE GENOMIC DNA]</scope>
    <source>
        <strain evidence="1 2">DSM 15981</strain>
    </source>
</reference>
<evidence type="ECO:0000313" key="2">
    <source>
        <dbReference type="Proteomes" id="UP000004756"/>
    </source>
</evidence>
<sequence>MREIWYNVHRHYTAPVRFRSTGGNVPTGPCVSPGGTAHILKT</sequence>
<organism evidence="1 2">
    <name type="scientific">[Clostridium] asparagiforme DSM 15981</name>
    <dbReference type="NCBI Taxonomy" id="518636"/>
    <lineage>
        <taxon>Bacteria</taxon>
        <taxon>Bacillati</taxon>
        <taxon>Bacillota</taxon>
        <taxon>Clostridia</taxon>
        <taxon>Lachnospirales</taxon>
        <taxon>Lachnospiraceae</taxon>
        <taxon>Enterocloster</taxon>
    </lineage>
</organism>
<dbReference type="EMBL" id="ACCJ01000167">
    <property type="protein sequence ID" value="EEG55183.1"/>
    <property type="molecule type" value="Genomic_DNA"/>
</dbReference>
<evidence type="ECO:0000313" key="1">
    <source>
        <dbReference type="EMBL" id="EEG55183.1"/>
    </source>
</evidence>
<name>C0D0F6_9FIRM</name>
<protein>
    <submittedName>
        <fullName evidence="1">Uncharacterized protein</fullName>
    </submittedName>
</protein>
<accession>C0D0F6</accession>
<dbReference type="HOGENOM" id="CLU_3249298_0_0_9"/>
<reference evidence="1 2" key="1">
    <citation type="submission" date="2009-01" db="EMBL/GenBank/DDBJ databases">
        <authorList>
            <person name="Fulton L."/>
            <person name="Clifton S."/>
            <person name="Fulton B."/>
            <person name="Xu J."/>
            <person name="Minx P."/>
            <person name="Pepin K.H."/>
            <person name="Johnson M."/>
            <person name="Bhonagiri V."/>
            <person name="Nash W.E."/>
            <person name="Mardis E.R."/>
            <person name="Wilson R.K."/>
        </authorList>
    </citation>
    <scope>NUCLEOTIDE SEQUENCE [LARGE SCALE GENOMIC DNA]</scope>
    <source>
        <strain evidence="1 2">DSM 15981</strain>
    </source>
</reference>
<dbReference type="Proteomes" id="UP000004756">
    <property type="component" value="Unassembled WGS sequence"/>
</dbReference>
<keyword evidence="2" id="KW-1185">Reference proteome</keyword>
<proteinExistence type="predicted"/>
<dbReference type="AlphaFoldDB" id="C0D0F6"/>
<comment type="caution">
    <text evidence="1">The sequence shown here is derived from an EMBL/GenBank/DDBJ whole genome shotgun (WGS) entry which is preliminary data.</text>
</comment>
<gene>
    <name evidence="1" type="ORF">CLOSTASPAR_02742</name>
</gene>